<evidence type="ECO:0000256" key="9">
    <source>
        <dbReference type="ARBA" id="ARBA00025439"/>
    </source>
</evidence>
<keyword evidence="5" id="KW-0997">Cell inner membrane</keyword>
<comment type="function">
    <text evidence="9">Part of the ABC transporter complex LsrABCD involved in autoinducer 2 (AI-2) import. Probably responsible for the translocation of the substrate across the membrane.</text>
</comment>
<evidence type="ECO:0000256" key="7">
    <source>
        <dbReference type="ARBA" id="ARBA00022989"/>
    </source>
</evidence>
<feature type="transmembrane region" description="Helical" evidence="11">
    <location>
        <begin position="68"/>
        <end position="94"/>
    </location>
</feature>
<dbReference type="GO" id="GO:0005886">
    <property type="term" value="C:plasma membrane"/>
    <property type="evidence" value="ECO:0007669"/>
    <property type="project" value="UniProtKB-SubCell"/>
</dbReference>
<gene>
    <name evidence="12" type="ORF">RGR602_CH00511</name>
</gene>
<dbReference type="PANTHER" id="PTHR32196:SF71">
    <property type="entry name" value="AUTOINDUCER 2 IMPORT SYSTEM PERMEASE PROTEIN LSRD"/>
    <property type="match status" value="1"/>
</dbReference>
<evidence type="ECO:0000256" key="4">
    <source>
        <dbReference type="ARBA" id="ARBA00022475"/>
    </source>
</evidence>
<dbReference type="PANTHER" id="PTHR32196">
    <property type="entry name" value="ABC TRANSPORTER PERMEASE PROTEIN YPHD-RELATED-RELATED"/>
    <property type="match status" value="1"/>
</dbReference>
<dbReference type="KEGG" id="rga:RGR602_CH00511"/>
<dbReference type="GO" id="GO:0022857">
    <property type="term" value="F:transmembrane transporter activity"/>
    <property type="evidence" value="ECO:0007669"/>
    <property type="project" value="InterPro"/>
</dbReference>
<dbReference type="InterPro" id="IPR001851">
    <property type="entry name" value="ABC_transp_permease"/>
</dbReference>
<keyword evidence="8 11" id="KW-0472">Membrane</keyword>
<comment type="subcellular location">
    <subcellularLocation>
        <location evidence="1">Cell membrane</location>
        <topology evidence="1">Multi-pass membrane protein</topology>
    </subcellularLocation>
</comment>
<evidence type="ECO:0000256" key="5">
    <source>
        <dbReference type="ARBA" id="ARBA00022519"/>
    </source>
</evidence>
<keyword evidence="13" id="KW-1185">Reference proteome</keyword>
<sequence>MTVTPTEIVAPPPRRKVNILFSLTLIGLLLFLWILLGIVTVSFWTPLNISNLLRQGAMTAILALGQTFVIITAGIDLSVGAIVGFAGVILAWLLQAGVPVWASILITLLIGVGIGAFHGFGIVKMGLPPFIITLATLTSLRGIGLLITNGSTINIVNEPFTNFARANFLGVPSLFWMVILVAVPSFVFLHLSRWGRYLFAVGSNREAARLSGVRVDGMIYLAYILSATFAAFVGVLLASRIAIGNATQADGWELQAIASSVIGGTSLFGAIGSVHGPLIGAFILATINNGANLLNVNSFWQRIITGLLIIVIVYFDQLRRRRSQ</sequence>
<comment type="subunit">
    <text evidence="2">The complex is composed of two ATP-binding proteins (LsrA), two transmembrane proteins (LsrC and LsrD) and a solute-binding protein (LsrB).</text>
</comment>
<dbReference type="Proteomes" id="UP000031368">
    <property type="component" value="Chromosome"/>
</dbReference>
<evidence type="ECO:0000256" key="6">
    <source>
        <dbReference type="ARBA" id="ARBA00022692"/>
    </source>
</evidence>
<evidence type="ECO:0000256" key="11">
    <source>
        <dbReference type="SAM" id="Phobius"/>
    </source>
</evidence>
<dbReference type="CDD" id="cd06579">
    <property type="entry name" value="TM_PBP1_transp_AraH_like"/>
    <property type="match status" value="1"/>
</dbReference>
<dbReference type="AlphaFoldDB" id="A0A0B4WZY9"/>
<dbReference type="RefSeq" id="WP_039843804.1">
    <property type="nucleotide sequence ID" value="NZ_CP006877.1"/>
</dbReference>
<dbReference type="Pfam" id="PF02653">
    <property type="entry name" value="BPD_transp_2"/>
    <property type="match status" value="1"/>
</dbReference>
<feature type="transmembrane region" description="Helical" evidence="11">
    <location>
        <begin position="130"/>
        <end position="148"/>
    </location>
</feature>
<feature type="transmembrane region" description="Helical" evidence="11">
    <location>
        <begin position="100"/>
        <end position="123"/>
    </location>
</feature>
<evidence type="ECO:0000256" key="3">
    <source>
        <dbReference type="ARBA" id="ARBA00022448"/>
    </source>
</evidence>
<evidence type="ECO:0000256" key="8">
    <source>
        <dbReference type="ARBA" id="ARBA00023136"/>
    </source>
</evidence>
<keyword evidence="3" id="KW-0813">Transport</keyword>
<feature type="transmembrane region" description="Helical" evidence="11">
    <location>
        <begin position="20"/>
        <end position="47"/>
    </location>
</feature>
<evidence type="ECO:0000256" key="1">
    <source>
        <dbReference type="ARBA" id="ARBA00004651"/>
    </source>
</evidence>
<protein>
    <recommendedName>
        <fullName evidence="10">Autoinducer 2 import system permease protein LsrD</fullName>
    </recommendedName>
</protein>
<evidence type="ECO:0000313" key="12">
    <source>
        <dbReference type="EMBL" id="AJD39878.1"/>
    </source>
</evidence>
<proteinExistence type="predicted"/>
<keyword evidence="4" id="KW-1003">Cell membrane</keyword>
<evidence type="ECO:0000256" key="2">
    <source>
        <dbReference type="ARBA" id="ARBA00011262"/>
    </source>
</evidence>
<feature type="transmembrane region" description="Helical" evidence="11">
    <location>
        <begin position="168"/>
        <end position="189"/>
    </location>
</feature>
<evidence type="ECO:0000256" key="10">
    <source>
        <dbReference type="ARBA" id="ARBA00039381"/>
    </source>
</evidence>
<feature type="transmembrane region" description="Helical" evidence="11">
    <location>
        <begin position="299"/>
        <end position="315"/>
    </location>
</feature>
<dbReference type="EMBL" id="CP006877">
    <property type="protein sequence ID" value="AJD39878.1"/>
    <property type="molecule type" value="Genomic_DNA"/>
</dbReference>
<evidence type="ECO:0000313" key="13">
    <source>
        <dbReference type="Proteomes" id="UP000031368"/>
    </source>
</evidence>
<feature type="transmembrane region" description="Helical" evidence="11">
    <location>
        <begin position="219"/>
        <end position="243"/>
    </location>
</feature>
<dbReference type="HOGENOM" id="CLU_028880_2_2_5"/>
<accession>A0A0B4WZY9</accession>
<organism evidence="12 13">
    <name type="scientific">Rhizobium gallicum bv. gallicum R602sp</name>
    <dbReference type="NCBI Taxonomy" id="1041138"/>
    <lineage>
        <taxon>Bacteria</taxon>
        <taxon>Pseudomonadati</taxon>
        <taxon>Pseudomonadota</taxon>
        <taxon>Alphaproteobacteria</taxon>
        <taxon>Hyphomicrobiales</taxon>
        <taxon>Rhizobiaceae</taxon>
        <taxon>Rhizobium/Agrobacterium group</taxon>
        <taxon>Rhizobium</taxon>
    </lineage>
</organism>
<name>A0A0B4WZY9_9HYPH</name>
<keyword evidence="6 11" id="KW-0812">Transmembrane</keyword>
<keyword evidence="7 11" id="KW-1133">Transmembrane helix</keyword>
<reference evidence="12 13" key="1">
    <citation type="submission" date="2013-11" db="EMBL/GenBank/DDBJ databases">
        <title>Complete genome sequence of Rhizobium gallicum bv. gallicum R602.</title>
        <authorList>
            <person name="Bustos P."/>
            <person name="Santamaria R.I."/>
            <person name="Lozano L."/>
            <person name="Acosta J.L."/>
            <person name="Ormeno-Orrillo E."/>
            <person name="Rogel M.A."/>
            <person name="Romero D."/>
            <person name="Cevallos M.A."/>
            <person name="Martinez-Romero E."/>
            <person name="Gonzalez V."/>
        </authorList>
    </citation>
    <scope>NUCLEOTIDE SEQUENCE [LARGE SCALE GENOMIC DNA]</scope>
    <source>
        <strain evidence="12 13">R602</strain>
    </source>
</reference>